<proteinExistence type="predicted"/>
<dbReference type="InterPro" id="IPR025558">
    <property type="entry name" value="DUF4283"/>
</dbReference>
<gene>
    <name evidence="3" type="ORF">OIU79_000026</name>
</gene>
<dbReference type="Pfam" id="PF14111">
    <property type="entry name" value="DUF4283"/>
    <property type="match status" value="1"/>
</dbReference>
<dbReference type="AlphaFoldDB" id="A0A9Q0V0E4"/>
<organism evidence="3 4">
    <name type="scientific">Salix purpurea</name>
    <name type="common">Purple osier willow</name>
    <dbReference type="NCBI Taxonomy" id="77065"/>
    <lineage>
        <taxon>Eukaryota</taxon>
        <taxon>Viridiplantae</taxon>
        <taxon>Streptophyta</taxon>
        <taxon>Embryophyta</taxon>
        <taxon>Tracheophyta</taxon>
        <taxon>Spermatophyta</taxon>
        <taxon>Magnoliopsida</taxon>
        <taxon>eudicotyledons</taxon>
        <taxon>Gunneridae</taxon>
        <taxon>Pentapetalae</taxon>
        <taxon>rosids</taxon>
        <taxon>fabids</taxon>
        <taxon>Malpighiales</taxon>
        <taxon>Salicaceae</taxon>
        <taxon>Saliceae</taxon>
        <taxon>Salix</taxon>
    </lineage>
</organism>
<feature type="region of interest" description="Disordered" evidence="1">
    <location>
        <begin position="1"/>
        <end position="33"/>
    </location>
</feature>
<feature type="non-terminal residue" evidence="3">
    <location>
        <position position="1"/>
    </location>
</feature>
<dbReference type="PANTHER" id="PTHR31286:SF99">
    <property type="entry name" value="DUF4283 DOMAIN-CONTAINING PROTEIN"/>
    <property type="match status" value="1"/>
</dbReference>
<keyword evidence="4" id="KW-1185">Reference proteome</keyword>
<reference evidence="3" key="2">
    <citation type="journal article" date="2023" name="Int. J. Mol. Sci.">
        <title>De Novo Assembly and Annotation of 11 Diverse Shrub Willow (Salix) Genomes Reveals Novel Gene Organization in Sex-Linked Regions.</title>
        <authorList>
            <person name="Hyden B."/>
            <person name="Feng K."/>
            <person name="Yates T.B."/>
            <person name="Jawdy S."/>
            <person name="Cereghino C."/>
            <person name="Smart L.B."/>
            <person name="Muchero W."/>
        </authorList>
    </citation>
    <scope>NUCLEOTIDE SEQUENCE</scope>
    <source>
        <tissue evidence="3">Shoot tip</tissue>
    </source>
</reference>
<feature type="domain" description="DUF4283" evidence="2">
    <location>
        <begin position="70"/>
        <end position="152"/>
    </location>
</feature>
<comment type="caution">
    <text evidence="3">The sequence shown here is derived from an EMBL/GenBank/DDBJ whole genome shotgun (WGS) entry which is preliminary data.</text>
</comment>
<name>A0A9Q0V0E4_SALPP</name>
<dbReference type="OrthoDB" id="1751344at2759"/>
<dbReference type="EMBL" id="JAPFFK010000010">
    <property type="protein sequence ID" value="KAJ6739790.1"/>
    <property type="molecule type" value="Genomic_DNA"/>
</dbReference>
<evidence type="ECO:0000256" key="1">
    <source>
        <dbReference type="SAM" id="MobiDB-lite"/>
    </source>
</evidence>
<dbReference type="PANTHER" id="PTHR31286">
    <property type="entry name" value="GLYCINE-RICH CELL WALL STRUCTURAL PROTEIN 1.8-LIKE"/>
    <property type="match status" value="1"/>
</dbReference>
<protein>
    <recommendedName>
        <fullName evidence="2">DUF4283 domain-containing protein</fullName>
    </recommendedName>
</protein>
<evidence type="ECO:0000313" key="4">
    <source>
        <dbReference type="Proteomes" id="UP001151532"/>
    </source>
</evidence>
<evidence type="ECO:0000259" key="2">
    <source>
        <dbReference type="Pfam" id="PF14111"/>
    </source>
</evidence>
<accession>A0A9Q0V0E4</accession>
<sequence length="270" mass="29483">MNPRNHHQTQTTGTQPKTPPNQGDNKKITSSWADKVKVTNADTRYSLEPMPRLPVGQQLVIPEEVMDGVDKWMRCLVGFFPGSKMPYHAINNMAMRVWRAKGLESVATTANGFILFRFKNQANLQGVLEQGPWLFGGKHLILQKWDPRFQFDAGQIKTLPIVKDLTVVMAAAEETPPQTMQNLDHADEATADGADANKKAGGKADTRPDKGKQIAHVPTCTETGGEVAGKADMAKSKSISLSNKMAINGIGIEKQTDTCPSQVSTNEETG</sequence>
<feature type="compositionally biased region" description="Basic and acidic residues" evidence="1">
    <location>
        <begin position="195"/>
        <end position="212"/>
    </location>
</feature>
<feature type="region of interest" description="Disordered" evidence="1">
    <location>
        <begin position="193"/>
        <end position="215"/>
    </location>
</feature>
<evidence type="ECO:0000313" key="3">
    <source>
        <dbReference type="EMBL" id="KAJ6739790.1"/>
    </source>
</evidence>
<reference evidence="3" key="1">
    <citation type="submission" date="2022-11" db="EMBL/GenBank/DDBJ databases">
        <authorList>
            <person name="Hyden B.L."/>
            <person name="Feng K."/>
            <person name="Yates T."/>
            <person name="Jawdy S."/>
            <person name="Smart L.B."/>
            <person name="Muchero W."/>
        </authorList>
    </citation>
    <scope>NUCLEOTIDE SEQUENCE</scope>
    <source>
        <tissue evidence="3">Shoot tip</tissue>
    </source>
</reference>
<dbReference type="Proteomes" id="UP001151532">
    <property type="component" value="Chromosome 7"/>
</dbReference>
<dbReference type="InterPro" id="IPR040256">
    <property type="entry name" value="At4g02000-like"/>
</dbReference>